<reference evidence="1" key="1">
    <citation type="submission" date="2022-07" db="EMBL/GenBank/DDBJ databases">
        <title>Phylogenomic reconstructions and comparative analyses of Kickxellomycotina fungi.</title>
        <authorList>
            <person name="Reynolds N.K."/>
            <person name="Stajich J.E."/>
            <person name="Barry K."/>
            <person name="Grigoriev I.V."/>
            <person name="Crous P."/>
            <person name="Smith M.E."/>
        </authorList>
    </citation>
    <scope>NUCLEOTIDE SEQUENCE</scope>
    <source>
        <strain evidence="1">Benny 63K</strain>
    </source>
</reference>
<evidence type="ECO:0000313" key="1">
    <source>
        <dbReference type="EMBL" id="KAJ1899436.1"/>
    </source>
</evidence>
<evidence type="ECO:0000313" key="2">
    <source>
        <dbReference type="Proteomes" id="UP001150581"/>
    </source>
</evidence>
<protein>
    <submittedName>
        <fullName evidence="1">Uncharacterized protein</fullName>
    </submittedName>
</protein>
<comment type="caution">
    <text evidence="1">The sequence shown here is derived from an EMBL/GenBank/DDBJ whole genome shotgun (WGS) entry which is preliminary data.</text>
</comment>
<sequence length="227" mass="24867">MSVKRQHDAVPTSLSSKKQRVQYYLQPTNDSNSILKRKNSNKNAESYPPGKRAKAHTEVTVDSIPPEPTSDNSAEPETTKDISNLNTKNIFVAISDDKAEPVVIALPADIAPPVAIAQPAVIARVEVGAPESLPNDQMHANYGEDAMQEKLSYYCKTDPNTTSLAEPEVTSYQKRATTVTGAVCKAMRHFMSNRRPTDSKCMLAKLIDDDSTQAAQMFRVEDAAISE</sequence>
<keyword evidence="2" id="KW-1185">Reference proteome</keyword>
<organism evidence="1 2">
    <name type="scientific">Kickxella alabastrina</name>
    <dbReference type="NCBI Taxonomy" id="61397"/>
    <lineage>
        <taxon>Eukaryota</taxon>
        <taxon>Fungi</taxon>
        <taxon>Fungi incertae sedis</taxon>
        <taxon>Zoopagomycota</taxon>
        <taxon>Kickxellomycotina</taxon>
        <taxon>Kickxellomycetes</taxon>
        <taxon>Kickxellales</taxon>
        <taxon>Kickxellaceae</taxon>
        <taxon>Kickxella</taxon>
    </lineage>
</organism>
<dbReference type="EMBL" id="JANBPG010000153">
    <property type="protein sequence ID" value="KAJ1899436.1"/>
    <property type="molecule type" value="Genomic_DNA"/>
</dbReference>
<gene>
    <name evidence="1" type="ORF">LPJ66_002116</name>
</gene>
<proteinExistence type="predicted"/>
<accession>A0ACC1IRB0</accession>
<name>A0ACC1IRB0_9FUNG</name>
<dbReference type="Proteomes" id="UP001150581">
    <property type="component" value="Unassembled WGS sequence"/>
</dbReference>